<feature type="transmembrane region" description="Helical" evidence="6">
    <location>
        <begin position="244"/>
        <end position="263"/>
    </location>
</feature>
<evidence type="ECO:0000259" key="7">
    <source>
        <dbReference type="Pfam" id="PF00892"/>
    </source>
</evidence>
<reference evidence="8" key="1">
    <citation type="journal article" date="2020" name="Int. J. Syst. Evol. Microbiol.">
        <title>Chitinimonas arctica sp. nov., isolated from Arctic tundra soil.</title>
        <authorList>
            <person name="Xu Q."/>
            <person name="Jiang F."/>
            <person name="Da X."/>
            <person name="Zhang Y."/>
            <person name="Geng Y."/>
            <person name="Qin K."/>
            <person name="Liu J."/>
            <person name="Peng F."/>
        </authorList>
    </citation>
    <scope>NUCLEOTIDE SEQUENCE</scope>
    <source>
        <strain evidence="8">R3-44</strain>
    </source>
</reference>
<comment type="similarity">
    <text evidence="2">Belongs to the EamA transporter family.</text>
</comment>
<proteinExistence type="inferred from homology"/>
<dbReference type="SUPFAM" id="SSF103481">
    <property type="entry name" value="Multidrug resistance efflux transporter EmrE"/>
    <property type="match status" value="2"/>
</dbReference>
<feature type="transmembrane region" description="Helical" evidence="6">
    <location>
        <begin position="175"/>
        <end position="200"/>
    </location>
</feature>
<feature type="transmembrane region" description="Helical" evidence="6">
    <location>
        <begin position="63"/>
        <end position="82"/>
    </location>
</feature>
<dbReference type="PANTHER" id="PTHR32322:SF2">
    <property type="entry name" value="EAMA DOMAIN-CONTAINING PROTEIN"/>
    <property type="match status" value="1"/>
</dbReference>
<protein>
    <submittedName>
        <fullName evidence="8">EamA family transporter</fullName>
    </submittedName>
</protein>
<feature type="transmembrane region" description="Helical" evidence="6">
    <location>
        <begin position="5"/>
        <end position="28"/>
    </location>
</feature>
<evidence type="ECO:0000313" key="8">
    <source>
        <dbReference type="EMBL" id="QDQ25218.1"/>
    </source>
</evidence>
<evidence type="ECO:0000313" key="9">
    <source>
        <dbReference type="Proteomes" id="UP000317550"/>
    </source>
</evidence>
<dbReference type="InterPro" id="IPR000620">
    <property type="entry name" value="EamA_dom"/>
</dbReference>
<feature type="transmembrane region" description="Helical" evidence="6">
    <location>
        <begin position="34"/>
        <end position="51"/>
    </location>
</feature>
<dbReference type="Proteomes" id="UP000317550">
    <property type="component" value="Chromosome"/>
</dbReference>
<dbReference type="InterPro" id="IPR037185">
    <property type="entry name" value="EmrE-like"/>
</dbReference>
<evidence type="ECO:0000256" key="1">
    <source>
        <dbReference type="ARBA" id="ARBA00004141"/>
    </source>
</evidence>
<dbReference type="GO" id="GO:0016020">
    <property type="term" value="C:membrane"/>
    <property type="evidence" value="ECO:0007669"/>
    <property type="project" value="UniProtKB-SubCell"/>
</dbReference>
<feature type="transmembrane region" description="Helical" evidence="6">
    <location>
        <begin position="212"/>
        <end position="232"/>
    </location>
</feature>
<dbReference type="PANTHER" id="PTHR32322">
    <property type="entry name" value="INNER MEMBRANE TRANSPORTER"/>
    <property type="match status" value="1"/>
</dbReference>
<dbReference type="EMBL" id="CP041730">
    <property type="protein sequence ID" value="QDQ25218.1"/>
    <property type="molecule type" value="Genomic_DNA"/>
</dbReference>
<name>A0A516SAW9_9NEIS</name>
<dbReference type="Pfam" id="PF00892">
    <property type="entry name" value="EamA"/>
    <property type="match status" value="2"/>
</dbReference>
<feature type="transmembrane region" description="Helical" evidence="6">
    <location>
        <begin position="120"/>
        <end position="136"/>
    </location>
</feature>
<organism evidence="8 9">
    <name type="scientific">Chitinimonas arctica</name>
    <dbReference type="NCBI Taxonomy" id="2594795"/>
    <lineage>
        <taxon>Bacteria</taxon>
        <taxon>Pseudomonadati</taxon>
        <taxon>Pseudomonadota</taxon>
        <taxon>Betaproteobacteria</taxon>
        <taxon>Neisseriales</taxon>
        <taxon>Chitinibacteraceae</taxon>
        <taxon>Chitinimonas</taxon>
    </lineage>
</organism>
<feature type="transmembrane region" description="Helical" evidence="6">
    <location>
        <begin position="148"/>
        <end position="168"/>
    </location>
</feature>
<keyword evidence="5 6" id="KW-0472">Membrane</keyword>
<keyword evidence="3 6" id="KW-0812">Transmembrane</keyword>
<sequence length="305" mass="32554">MPNSLLYFAATLIWGSTWLAITFQYGAVPASASVAYRFLLAGMLMLGWCALRGERLRLSLAELRWSAFQGVLMFGLSYMLVYEAEHHIASGLMAVLNSSMVLLNVLGMRLAFGRALDTKSLLGAGLGILGIALVFWPELSEVRGASSWLGVACGLGAALLASIGNLVAQRNRNLAVPLLPGIGYGMLVGGTTALLLTVLSGQPLVFDWRPQYLASLLYLAVFGSVVAFACYLTLMGRIGAARSGYIAVAVPIVALLLSGWFEGFVWRSWTFAGIACAVVGNMIMLLDVAGWLRKIGLARLAARLA</sequence>
<evidence type="ECO:0000256" key="3">
    <source>
        <dbReference type="ARBA" id="ARBA00022692"/>
    </source>
</evidence>
<feature type="domain" description="EamA" evidence="7">
    <location>
        <begin position="149"/>
        <end position="285"/>
    </location>
</feature>
<dbReference type="InterPro" id="IPR050638">
    <property type="entry name" value="AA-Vitamin_Transporters"/>
</dbReference>
<evidence type="ECO:0000256" key="6">
    <source>
        <dbReference type="SAM" id="Phobius"/>
    </source>
</evidence>
<accession>A0A516SAW9</accession>
<dbReference type="KEGG" id="cari:FNU76_01990"/>
<evidence type="ECO:0000256" key="5">
    <source>
        <dbReference type="ARBA" id="ARBA00023136"/>
    </source>
</evidence>
<dbReference type="RefSeq" id="WP_143856143.1">
    <property type="nucleotide sequence ID" value="NZ_CP041730.1"/>
</dbReference>
<keyword evidence="9" id="KW-1185">Reference proteome</keyword>
<comment type="subcellular location">
    <subcellularLocation>
        <location evidence="1">Membrane</location>
        <topology evidence="1">Multi-pass membrane protein</topology>
    </subcellularLocation>
</comment>
<dbReference type="AlphaFoldDB" id="A0A516SAW9"/>
<gene>
    <name evidence="8" type="ORF">FNU76_01990</name>
</gene>
<evidence type="ECO:0000256" key="2">
    <source>
        <dbReference type="ARBA" id="ARBA00007362"/>
    </source>
</evidence>
<feature type="domain" description="EamA" evidence="7">
    <location>
        <begin position="5"/>
        <end position="135"/>
    </location>
</feature>
<keyword evidence="4 6" id="KW-1133">Transmembrane helix</keyword>
<feature type="transmembrane region" description="Helical" evidence="6">
    <location>
        <begin position="269"/>
        <end position="292"/>
    </location>
</feature>
<evidence type="ECO:0000256" key="4">
    <source>
        <dbReference type="ARBA" id="ARBA00022989"/>
    </source>
</evidence>
<dbReference type="OrthoDB" id="2352272at2"/>
<feature type="transmembrane region" description="Helical" evidence="6">
    <location>
        <begin position="88"/>
        <end position="108"/>
    </location>
</feature>